<proteinExistence type="inferred from homology"/>
<evidence type="ECO:0000313" key="7">
    <source>
        <dbReference type="Proteomes" id="UP000501602"/>
    </source>
</evidence>
<sequence>MTFSFKQLAVFEAIAKTGNVSQAADELALTQSATSMALMQLEKSLGKPLFERKSKRMALTTWGHWLRPKCKTILHDINQIEASFAEQQILNGDIRVAVSQTAAEHIFPSVIKNIDADYPQLRIALSVKNSEQVIEGIRNYQYDLGVIEGNCDDSQIAQQIWCRDHLMIVASKNHPYARFKRVSLSQLEQAEWVLREQGSGIRAIFEEAIEGHLDQLNVRREFEQIRVIKSLVASGTYLSCLPYFDVKHAIENGNLIELKVPALNMRRSMTFIWRADAIDNPLRDCIKSESLRWIKSMQIEPVNS</sequence>
<dbReference type="RefSeq" id="WP_168662075.1">
    <property type="nucleotide sequence ID" value="NZ_CP051180.1"/>
</dbReference>
<comment type="similarity">
    <text evidence="1">Belongs to the LysR transcriptional regulatory family.</text>
</comment>
<keyword evidence="7" id="KW-1185">Reference proteome</keyword>
<dbReference type="Proteomes" id="UP000501602">
    <property type="component" value="Chromosome"/>
</dbReference>
<dbReference type="KEGG" id="fes:HER31_16035"/>
<dbReference type="InterPro" id="IPR036388">
    <property type="entry name" value="WH-like_DNA-bd_sf"/>
</dbReference>
<evidence type="ECO:0000259" key="5">
    <source>
        <dbReference type="PROSITE" id="PS50931"/>
    </source>
</evidence>
<dbReference type="PANTHER" id="PTHR30126:SF94">
    <property type="entry name" value="LYSR FAMILY TRANSCRIPTIONAL REGULATOR"/>
    <property type="match status" value="1"/>
</dbReference>
<dbReference type="AlphaFoldDB" id="A0A6H1UGQ7"/>
<evidence type="ECO:0000313" key="6">
    <source>
        <dbReference type="EMBL" id="QIZ78271.1"/>
    </source>
</evidence>
<keyword evidence="3" id="KW-0238">DNA-binding</keyword>
<dbReference type="Pfam" id="PF03466">
    <property type="entry name" value="LysR_substrate"/>
    <property type="match status" value="1"/>
</dbReference>
<dbReference type="InterPro" id="IPR000847">
    <property type="entry name" value="LysR_HTH_N"/>
</dbReference>
<dbReference type="PANTHER" id="PTHR30126">
    <property type="entry name" value="HTH-TYPE TRANSCRIPTIONAL REGULATOR"/>
    <property type="match status" value="1"/>
</dbReference>
<dbReference type="PRINTS" id="PR00039">
    <property type="entry name" value="HTHLYSR"/>
</dbReference>
<feature type="domain" description="HTH lysR-type" evidence="5">
    <location>
        <begin position="1"/>
        <end position="60"/>
    </location>
</feature>
<organism evidence="6 7">
    <name type="scientific">Ferrimonas lipolytica</name>
    <dbReference type="NCBI Taxonomy" id="2724191"/>
    <lineage>
        <taxon>Bacteria</taxon>
        <taxon>Pseudomonadati</taxon>
        <taxon>Pseudomonadota</taxon>
        <taxon>Gammaproteobacteria</taxon>
        <taxon>Alteromonadales</taxon>
        <taxon>Ferrimonadaceae</taxon>
        <taxon>Ferrimonas</taxon>
    </lineage>
</organism>
<keyword evidence="2" id="KW-0805">Transcription regulation</keyword>
<dbReference type="EMBL" id="CP051180">
    <property type="protein sequence ID" value="QIZ78271.1"/>
    <property type="molecule type" value="Genomic_DNA"/>
</dbReference>
<evidence type="ECO:0000256" key="4">
    <source>
        <dbReference type="ARBA" id="ARBA00023163"/>
    </source>
</evidence>
<dbReference type="Gene3D" id="1.10.10.10">
    <property type="entry name" value="Winged helix-like DNA-binding domain superfamily/Winged helix DNA-binding domain"/>
    <property type="match status" value="1"/>
</dbReference>
<dbReference type="GO" id="GO:0000976">
    <property type="term" value="F:transcription cis-regulatory region binding"/>
    <property type="evidence" value="ECO:0007669"/>
    <property type="project" value="TreeGrafter"/>
</dbReference>
<evidence type="ECO:0000256" key="1">
    <source>
        <dbReference type="ARBA" id="ARBA00009437"/>
    </source>
</evidence>
<reference evidence="6 7" key="1">
    <citation type="submission" date="2020-04" db="EMBL/GenBank/DDBJ databases">
        <title>Ferrimonas sp. S7 isolated from sea water.</title>
        <authorList>
            <person name="Bae S.S."/>
            <person name="Baek K."/>
        </authorList>
    </citation>
    <scope>NUCLEOTIDE SEQUENCE [LARGE SCALE GENOMIC DNA]</scope>
    <source>
        <strain evidence="6 7">S7</strain>
    </source>
</reference>
<protein>
    <submittedName>
        <fullName evidence="6">LysR family transcriptional regulator</fullName>
    </submittedName>
</protein>
<name>A0A6H1UGQ7_9GAMM</name>
<dbReference type="GO" id="GO:0003700">
    <property type="term" value="F:DNA-binding transcription factor activity"/>
    <property type="evidence" value="ECO:0007669"/>
    <property type="project" value="InterPro"/>
</dbReference>
<keyword evidence="4" id="KW-0804">Transcription</keyword>
<gene>
    <name evidence="6" type="ORF">HER31_16035</name>
</gene>
<evidence type="ECO:0000256" key="3">
    <source>
        <dbReference type="ARBA" id="ARBA00023125"/>
    </source>
</evidence>
<evidence type="ECO:0000256" key="2">
    <source>
        <dbReference type="ARBA" id="ARBA00023015"/>
    </source>
</evidence>
<dbReference type="InterPro" id="IPR005119">
    <property type="entry name" value="LysR_subst-bd"/>
</dbReference>
<accession>A0A6H1UGQ7</accession>
<dbReference type="SUPFAM" id="SSF46785">
    <property type="entry name" value="Winged helix' DNA-binding domain"/>
    <property type="match status" value="1"/>
</dbReference>
<dbReference type="FunFam" id="1.10.10.10:FF:000001">
    <property type="entry name" value="LysR family transcriptional regulator"/>
    <property type="match status" value="1"/>
</dbReference>
<dbReference type="Pfam" id="PF00126">
    <property type="entry name" value="HTH_1"/>
    <property type="match status" value="1"/>
</dbReference>
<dbReference type="InterPro" id="IPR036390">
    <property type="entry name" value="WH_DNA-bd_sf"/>
</dbReference>
<dbReference type="SUPFAM" id="SSF53850">
    <property type="entry name" value="Periplasmic binding protein-like II"/>
    <property type="match status" value="1"/>
</dbReference>
<dbReference type="Gene3D" id="3.40.190.290">
    <property type="match status" value="1"/>
</dbReference>
<dbReference type="PROSITE" id="PS50931">
    <property type="entry name" value="HTH_LYSR"/>
    <property type="match status" value="1"/>
</dbReference>